<dbReference type="EMBL" id="SLUP01000011">
    <property type="protein sequence ID" value="TCL62824.1"/>
    <property type="molecule type" value="Genomic_DNA"/>
</dbReference>
<comment type="caution">
    <text evidence="1">The sequence shown here is derived from an EMBL/GenBank/DDBJ whole genome shotgun (WGS) entry which is preliminary data.</text>
</comment>
<dbReference type="InterPro" id="IPR012334">
    <property type="entry name" value="Pectin_lyas_fold"/>
</dbReference>
<accession>A0A4R1RAM9</accession>
<dbReference type="Gene3D" id="2.160.20.10">
    <property type="entry name" value="Single-stranded right-handed beta-helix, Pectin lyase-like"/>
    <property type="match status" value="1"/>
</dbReference>
<proteinExistence type="predicted"/>
<evidence type="ECO:0000313" key="1">
    <source>
        <dbReference type="EMBL" id="TCL62824.1"/>
    </source>
</evidence>
<name>A0A4R1RAM9_9FLAO</name>
<keyword evidence="2" id="KW-1185">Reference proteome</keyword>
<evidence type="ECO:0000313" key="2">
    <source>
        <dbReference type="Proteomes" id="UP000295455"/>
    </source>
</evidence>
<gene>
    <name evidence="1" type="ORF">EV196_11120</name>
</gene>
<dbReference type="RefSeq" id="WP_243652285.1">
    <property type="nucleotide sequence ID" value="NZ_OX156936.1"/>
</dbReference>
<dbReference type="AlphaFoldDB" id="A0A4R1RAM9"/>
<protein>
    <recommendedName>
        <fullName evidence="3">Pectate lyase-like protein</fullName>
    </recommendedName>
</protein>
<organism evidence="1 2">
    <name type="scientific">Mariniflexile fucanivorans</name>
    <dbReference type="NCBI Taxonomy" id="264023"/>
    <lineage>
        <taxon>Bacteria</taxon>
        <taxon>Pseudomonadati</taxon>
        <taxon>Bacteroidota</taxon>
        <taxon>Flavobacteriia</taxon>
        <taxon>Flavobacteriales</taxon>
        <taxon>Flavobacteriaceae</taxon>
        <taxon>Mariniflexile</taxon>
    </lineage>
</organism>
<dbReference type="InterPro" id="IPR011050">
    <property type="entry name" value="Pectin_lyase_fold/virulence"/>
</dbReference>
<dbReference type="Proteomes" id="UP000295455">
    <property type="component" value="Unassembled WGS sequence"/>
</dbReference>
<reference evidence="1 2" key="1">
    <citation type="submission" date="2019-03" db="EMBL/GenBank/DDBJ databases">
        <title>Genomic Encyclopedia of Type Strains, Phase IV (KMG-IV): sequencing the most valuable type-strain genomes for metagenomic binning, comparative biology and taxonomic classification.</title>
        <authorList>
            <person name="Goeker M."/>
        </authorList>
    </citation>
    <scope>NUCLEOTIDE SEQUENCE [LARGE SCALE GENOMIC DNA]</scope>
    <source>
        <strain evidence="1 2">DSM 18792</strain>
    </source>
</reference>
<sequence length="556" mass="62871">MNYSYSTFNSIVTLLLLLICNNATILAQELPKILQNKVINDANYLPDFSFAGYRNGEVDIPISQGRIFNASDYGVIADDLLDDTQSLKKAIAEASKFQGNVVLQLPAGRIILSDILYLERSHFVLRGTGTGENGTEIYCQRPLMYCKDPEDLQELREYMIKFDKRQIEKENNVDLPFSLYTWAGGFIWTRVPGERVKSYLETYEKPYNVLAKISNGKRGEFKFKASEIKNLKIGDVVELQLFNKEGEKGKIIEDLYKNLVPKIGSHHWNFPNLPLVKQQVTIIAISGNTITINAPLTMDILPNYEAQLVEWKHLEEVGMEHFKITFPHSARIAHHLEQGYNGIYLTRLYNGWVKNVAIDNADSGVLSEEIANVTIKNITTTGSKIAHYTVALSGAYNVLAENINVYNEAVHSLSINTLTTKCVYLNCEVFVAPYFDQHSGANHQNLFDNVKVHLTPNEDRSYPLFYGGGAGYWKPSHGAYNTFWNIKVNFLGSIDVNKPIILNGVEDGPFARLIGVSGNQEVSISYKPEAHIEFTNTPMEDIPSLYEYQLKKRLRN</sequence>
<evidence type="ECO:0008006" key="3">
    <source>
        <dbReference type="Google" id="ProtNLM"/>
    </source>
</evidence>
<dbReference type="SUPFAM" id="SSF51126">
    <property type="entry name" value="Pectin lyase-like"/>
    <property type="match status" value="1"/>
</dbReference>